<organism evidence="1 2">
    <name type="scientific">Trichonephila clavipes</name>
    <name type="common">Golden silk orbweaver</name>
    <name type="synonym">Nephila clavipes</name>
    <dbReference type="NCBI Taxonomy" id="2585209"/>
    <lineage>
        <taxon>Eukaryota</taxon>
        <taxon>Metazoa</taxon>
        <taxon>Ecdysozoa</taxon>
        <taxon>Arthropoda</taxon>
        <taxon>Chelicerata</taxon>
        <taxon>Arachnida</taxon>
        <taxon>Araneae</taxon>
        <taxon>Araneomorphae</taxon>
        <taxon>Entelegynae</taxon>
        <taxon>Araneoidea</taxon>
        <taxon>Nephilidae</taxon>
        <taxon>Trichonephila</taxon>
    </lineage>
</organism>
<comment type="caution">
    <text evidence="1">The sequence shown here is derived from an EMBL/GenBank/DDBJ whole genome shotgun (WGS) entry which is preliminary data.</text>
</comment>
<sequence>MSAIRHPKISGFQSRVNEAMDALRTFHFAVNGVEWYDWTPNDAYQTESVVLWFVMRLLGLSPDATEHPLCNRLMSIKSVVAKSPHNGVVWKFINVNEPEKRKERKGLLSSLLKEVETYQASQGHAEIIHINYDSEIKFEKSDENETFELKEKFSNAT</sequence>
<name>A0A8X6UYQ6_TRICX</name>
<protein>
    <submittedName>
        <fullName evidence="1">Uncharacterized protein</fullName>
    </submittedName>
</protein>
<proteinExistence type="predicted"/>
<reference evidence="1" key="1">
    <citation type="submission" date="2020-08" db="EMBL/GenBank/DDBJ databases">
        <title>Multicomponent nature underlies the extraordinary mechanical properties of spider dragline silk.</title>
        <authorList>
            <person name="Kono N."/>
            <person name="Nakamura H."/>
            <person name="Mori M."/>
            <person name="Yoshida Y."/>
            <person name="Ohtoshi R."/>
            <person name="Malay A.D."/>
            <person name="Moran D.A.P."/>
            <person name="Tomita M."/>
            <person name="Numata K."/>
            <person name="Arakawa K."/>
        </authorList>
    </citation>
    <scope>NUCLEOTIDE SEQUENCE</scope>
</reference>
<evidence type="ECO:0000313" key="2">
    <source>
        <dbReference type="Proteomes" id="UP000887159"/>
    </source>
</evidence>
<keyword evidence="2" id="KW-1185">Reference proteome</keyword>
<dbReference type="EMBL" id="BMAU01021052">
    <property type="protein sequence ID" value="GFX88503.1"/>
    <property type="molecule type" value="Genomic_DNA"/>
</dbReference>
<gene>
    <name evidence="1" type="ORF">TNCV_2279711</name>
</gene>
<accession>A0A8X6UYQ6</accession>
<dbReference type="AlphaFoldDB" id="A0A8X6UYQ6"/>
<evidence type="ECO:0000313" key="1">
    <source>
        <dbReference type="EMBL" id="GFX88503.1"/>
    </source>
</evidence>
<dbReference type="Proteomes" id="UP000887159">
    <property type="component" value="Unassembled WGS sequence"/>
</dbReference>